<dbReference type="Proteomes" id="UP000005317">
    <property type="component" value="Unassembled WGS sequence"/>
</dbReference>
<sequence precursor="true">MNKKPLLLLLALMIFMIGYWIPEDRHAPVEGGKLYDRSPTAYGYKIGGMNAQKGINIFANKGTPVVASTSGLVLYSENAPSGDNSVWVLGAKWRLHHYANLDKVEVKPANWVKTGEQIGTIGVPTNTAARTPNLYYSIRSLPPQVSEWKPEQPLGLEQVFYVNPHQFLSDYQSDDGVKASSEAEPATTHK</sequence>
<evidence type="ECO:0000259" key="1">
    <source>
        <dbReference type="Pfam" id="PF01551"/>
    </source>
</evidence>
<dbReference type="SUPFAM" id="SSF51261">
    <property type="entry name" value="Duplicated hybrid motif"/>
    <property type="match status" value="1"/>
</dbReference>
<protein>
    <submittedName>
        <fullName evidence="2">Peptidase M23</fullName>
    </submittedName>
</protein>
<evidence type="ECO:0000313" key="3">
    <source>
        <dbReference type="Proteomes" id="UP000005317"/>
    </source>
</evidence>
<dbReference type="InterPro" id="IPR050570">
    <property type="entry name" value="Cell_wall_metabolism_enzyme"/>
</dbReference>
<gene>
    <name evidence="2" type="ORF">Thini_1985</name>
</gene>
<organism evidence="2 3">
    <name type="scientific">Thiothrix nivea (strain ATCC 35100 / DSM 5205 / JP2)</name>
    <dbReference type="NCBI Taxonomy" id="870187"/>
    <lineage>
        <taxon>Bacteria</taxon>
        <taxon>Pseudomonadati</taxon>
        <taxon>Pseudomonadota</taxon>
        <taxon>Gammaproteobacteria</taxon>
        <taxon>Thiotrichales</taxon>
        <taxon>Thiotrichaceae</taxon>
        <taxon>Thiothrix</taxon>
    </lineage>
</organism>
<dbReference type="OrthoDB" id="9800107at2"/>
<dbReference type="Gene3D" id="2.70.70.10">
    <property type="entry name" value="Glucose Permease (Domain IIA)"/>
    <property type="match status" value="1"/>
</dbReference>
<dbReference type="Pfam" id="PF01551">
    <property type="entry name" value="Peptidase_M23"/>
    <property type="match status" value="1"/>
</dbReference>
<evidence type="ECO:0000313" key="2">
    <source>
        <dbReference type="EMBL" id="EIJ34559.1"/>
    </source>
</evidence>
<keyword evidence="3" id="KW-1185">Reference proteome</keyword>
<reference evidence="3" key="1">
    <citation type="journal article" date="2011" name="Stand. Genomic Sci.">
        <title>Genome sequence of the filamentous, gliding Thiothrix nivea neotype strain (JP2(T)).</title>
        <authorList>
            <person name="Lapidus A."/>
            <person name="Nolan M."/>
            <person name="Lucas S."/>
            <person name="Glavina Del Rio T."/>
            <person name="Tice H."/>
            <person name="Cheng J.F."/>
            <person name="Tapia R."/>
            <person name="Han C."/>
            <person name="Goodwin L."/>
            <person name="Pitluck S."/>
            <person name="Liolios K."/>
            <person name="Pagani I."/>
            <person name="Ivanova N."/>
            <person name="Huntemann M."/>
            <person name="Mavromatis K."/>
            <person name="Mikhailova N."/>
            <person name="Pati A."/>
            <person name="Chen A."/>
            <person name="Palaniappan K."/>
            <person name="Land M."/>
            <person name="Brambilla E.M."/>
            <person name="Rohde M."/>
            <person name="Abt B."/>
            <person name="Verbarg S."/>
            <person name="Goker M."/>
            <person name="Bristow J."/>
            <person name="Eisen J.A."/>
            <person name="Markowitz V."/>
            <person name="Hugenholtz P."/>
            <person name="Kyrpides N.C."/>
            <person name="Klenk H.P."/>
            <person name="Woyke T."/>
        </authorList>
    </citation>
    <scope>NUCLEOTIDE SEQUENCE [LARGE SCALE GENOMIC DNA]</scope>
    <source>
        <strain evidence="3">ATCC 35100 / DSM 5205 / JP2</strain>
    </source>
</reference>
<proteinExistence type="predicted"/>
<accession>A0A656HH79</accession>
<feature type="domain" description="M23ase beta-sheet core" evidence="1">
    <location>
        <begin position="52"/>
        <end position="140"/>
    </location>
</feature>
<dbReference type="GO" id="GO:0004222">
    <property type="term" value="F:metalloendopeptidase activity"/>
    <property type="evidence" value="ECO:0007669"/>
    <property type="project" value="TreeGrafter"/>
</dbReference>
<name>A0A656HH79_THINJ</name>
<dbReference type="InterPro" id="IPR016047">
    <property type="entry name" value="M23ase_b-sheet_dom"/>
</dbReference>
<dbReference type="AlphaFoldDB" id="A0A656HH79"/>
<dbReference type="CDD" id="cd12797">
    <property type="entry name" value="M23_peptidase"/>
    <property type="match status" value="1"/>
</dbReference>
<dbReference type="InterPro" id="IPR011055">
    <property type="entry name" value="Dup_hybrid_motif"/>
</dbReference>
<dbReference type="PANTHER" id="PTHR21666">
    <property type="entry name" value="PEPTIDASE-RELATED"/>
    <property type="match status" value="1"/>
</dbReference>
<dbReference type="PANTHER" id="PTHR21666:SF268">
    <property type="entry name" value="PEPTIDASE M23 DOMAIN-CONTAINING PROTEIN"/>
    <property type="match status" value="1"/>
</dbReference>
<dbReference type="EMBL" id="JH651384">
    <property type="protein sequence ID" value="EIJ34559.1"/>
    <property type="molecule type" value="Genomic_DNA"/>
</dbReference>